<reference evidence="2 3" key="1">
    <citation type="submission" date="2018-10" db="EMBL/GenBank/DDBJ databases">
        <title>Sequencing the genomes of 1000 actinobacteria strains.</title>
        <authorList>
            <person name="Klenk H.-P."/>
        </authorList>
    </citation>
    <scope>NUCLEOTIDE SEQUENCE [LARGE SCALE GENOMIC DNA]</scope>
    <source>
        <strain evidence="2 3">DSM 43800</strain>
    </source>
</reference>
<gene>
    <name evidence="2" type="ORF">C8E97_1331</name>
</gene>
<dbReference type="AlphaFoldDB" id="A0A495VWQ1"/>
<evidence type="ECO:0000313" key="3">
    <source>
        <dbReference type="Proteomes" id="UP000282084"/>
    </source>
</evidence>
<protein>
    <submittedName>
        <fullName evidence="2">Uncharacterized protein</fullName>
    </submittedName>
</protein>
<organism evidence="2 3">
    <name type="scientific">Saccharothrix australiensis</name>
    <dbReference type="NCBI Taxonomy" id="2072"/>
    <lineage>
        <taxon>Bacteria</taxon>
        <taxon>Bacillati</taxon>
        <taxon>Actinomycetota</taxon>
        <taxon>Actinomycetes</taxon>
        <taxon>Pseudonocardiales</taxon>
        <taxon>Pseudonocardiaceae</taxon>
        <taxon>Saccharothrix</taxon>
    </lineage>
</organism>
<dbReference type="Proteomes" id="UP000282084">
    <property type="component" value="Unassembled WGS sequence"/>
</dbReference>
<sequence length="90" mass="9341">MKGSAGFTRNDQGEEHVGFLQTVITDSLLSDAGEIDGFAARHAPGLPSIQATLRVIRDIDPESFRQTGGTCGAPGNPTGRISSAKRSTAA</sequence>
<accession>A0A495VWQ1</accession>
<feature type="compositionally biased region" description="Polar residues" evidence="1">
    <location>
        <begin position="79"/>
        <end position="90"/>
    </location>
</feature>
<feature type="region of interest" description="Disordered" evidence="1">
    <location>
        <begin position="63"/>
        <end position="90"/>
    </location>
</feature>
<comment type="caution">
    <text evidence="2">The sequence shown here is derived from an EMBL/GenBank/DDBJ whole genome shotgun (WGS) entry which is preliminary data.</text>
</comment>
<evidence type="ECO:0000256" key="1">
    <source>
        <dbReference type="SAM" id="MobiDB-lite"/>
    </source>
</evidence>
<name>A0A495VWQ1_9PSEU</name>
<proteinExistence type="predicted"/>
<evidence type="ECO:0000313" key="2">
    <source>
        <dbReference type="EMBL" id="RKT52795.1"/>
    </source>
</evidence>
<keyword evidence="3" id="KW-1185">Reference proteome</keyword>
<dbReference type="EMBL" id="RBXO01000001">
    <property type="protein sequence ID" value="RKT52795.1"/>
    <property type="molecule type" value="Genomic_DNA"/>
</dbReference>